<dbReference type="Gene3D" id="1.10.287.1060">
    <property type="entry name" value="ESAT-6-like"/>
    <property type="match status" value="1"/>
</dbReference>
<accession>A0AAW5SJK6</accession>
<dbReference type="EMBL" id="JACKTI010000035">
    <property type="protein sequence ID" value="MCV7024263.1"/>
    <property type="molecule type" value="Genomic_DNA"/>
</dbReference>
<dbReference type="Pfam" id="PF06013">
    <property type="entry name" value="WXG100"/>
    <property type="match status" value="1"/>
</dbReference>
<dbReference type="RefSeq" id="WP_084377414.1">
    <property type="nucleotide sequence ID" value="NZ_BCTA01000036.1"/>
</dbReference>
<evidence type="ECO:0000256" key="1">
    <source>
        <dbReference type="SAM" id="MobiDB-lite"/>
    </source>
</evidence>
<proteinExistence type="predicted"/>
<reference evidence="2" key="2">
    <citation type="journal article" date="2022" name="BMC Genomics">
        <title>Comparative genome analysis of mycobacteria focusing on tRNA and non-coding RNA.</title>
        <authorList>
            <person name="Behra P.R.K."/>
            <person name="Pettersson B.M.F."/>
            <person name="Ramesh M."/>
            <person name="Das S."/>
            <person name="Dasgupta S."/>
            <person name="Kirsebom L.A."/>
        </authorList>
    </citation>
    <scope>NUCLEOTIDE SEQUENCE</scope>
    <source>
        <strain evidence="2">DSM 44203</strain>
    </source>
</reference>
<evidence type="ECO:0000313" key="3">
    <source>
        <dbReference type="Proteomes" id="UP001207528"/>
    </source>
</evidence>
<dbReference type="Proteomes" id="UP001207528">
    <property type="component" value="Unassembled WGS sequence"/>
</dbReference>
<sequence length="107" mass="11645">MSDELKVDVPALDKTARHIDMTADELRARHNSAHLRISAAQRGWIGGSAVALAAKAAQWEEESARHYTDLVERGHDFRSAAASYLETDSESASAIDEADPSLRDLGL</sequence>
<dbReference type="SUPFAM" id="SSF140453">
    <property type="entry name" value="EsxAB dimer-like"/>
    <property type="match status" value="1"/>
</dbReference>
<evidence type="ECO:0000313" key="2">
    <source>
        <dbReference type="EMBL" id="MCV7024263.1"/>
    </source>
</evidence>
<dbReference type="InterPro" id="IPR036689">
    <property type="entry name" value="ESAT-6-like_sf"/>
</dbReference>
<comment type="caution">
    <text evidence="2">The sequence shown here is derived from an EMBL/GenBank/DDBJ whole genome shotgun (WGS) entry which is preliminary data.</text>
</comment>
<feature type="region of interest" description="Disordered" evidence="1">
    <location>
        <begin position="86"/>
        <end position="107"/>
    </location>
</feature>
<dbReference type="InterPro" id="IPR010310">
    <property type="entry name" value="T7SS_ESAT-6-like"/>
</dbReference>
<name>A0AAW5SJK6_MYCNV</name>
<organism evidence="2 3">
    <name type="scientific">Mycolicibacterium novocastrense</name>
    <name type="common">Mycobacterium novocastrense</name>
    <dbReference type="NCBI Taxonomy" id="59813"/>
    <lineage>
        <taxon>Bacteria</taxon>
        <taxon>Bacillati</taxon>
        <taxon>Actinomycetota</taxon>
        <taxon>Actinomycetes</taxon>
        <taxon>Mycobacteriales</taxon>
        <taxon>Mycobacteriaceae</taxon>
        <taxon>Mycolicibacterium</taxon>
    </lineage>
</organism>
<gene>
    <name evidence="2" type="ORF">H7I77_13030</name>
</gene>
<protein>
    <submittedName>
        <fullName evidence="2">WXG100 family type VII secretion target</fullName>
    </submittedName>
</protein>
<dbReference type="AlphaFoldDB" id="A0AAW5SJK6"/>
<reference evidence="2" key="1">
    <citation type="submission" date="2020-07" db="EMBL/GenBank/DDBJ databases">
        <authorList>
            <person name="Pettersson B.M.F."/>
            <person name="Behra P.R.K."/>
            <person name="Ramesh M."/>
            <person name="Das S."/>
            <person name="Dasgupta S."/>
            <person name="Kirsebom L.A."/>
        </authorList>
    </citation>
    <scope>NUCLEOTIDE SEQUENCE</scope>
    <source>
        <strain evidence="2">DSM 44203</strain>
    </source>
</reference>